<dbReference type="InterPro" id="IPR007407">
    <property type="entry name" value="DUF459"/>
</dbReference>
<dbReference type="AlphaFoldDB" id="A0A3A1Y7F8"/>
<dbReference type="GO" id="GO:0016788">
    <property type="term" value="F:hydrolase activity, acting on ester bonds"/>
    <property type="evidence" value="ECO:0007669"/>
    <property type="project" value="UniProtKB-ARBA"/>
</dbReference>
<evidence type="ECO:0000313" key="1">
    <source>
        <dbReference type="EMBL" id="RIY32004.1"/>
    </source>
</evidence>
<name>A0A3A1Y7F8_9GAMM</name>
<dbReference type="SUPFAM" id="SSF52266">
    <property type="entry name" value="SGNH hydrolase"/>
    <property type="match status" value="1"/>
</dbReference>
<keyword evidence="2" id="KW-1185">Reference proteome</keyword>
<accession>A0A3A1Y7F8</accession>
<dbReference type="Proteomes" id="UP000266258">
    <property type="component" value="Unassembled WGS sequence"/>
</dbReference>
<evidence type="ECO:0000313" key="2">
    <source>
        <dbReference type="Proteomes" id="UP000266258"/>
    </source>
</evidence>
<dbReference type="OrthoDB" id="445620at2"/>
<dbReference type="Pfam" id="PF04311">
    <property type="entry name" value="DUF459"/>
    <property type="match status" value="1"/>
</dbReference>
<protein>
    <submittedName>
        <fullName evidence="1">Uncharacterized protein</fullName>
    </submittedName>
</protein>
<organism evidence="1 2">
    <name type="scientific">Psittacicella melopsittaci</name>
    <dbReference type="NCBI Taxonomy" id="2028576"/>
    <lineage>
        <taxon>Bacteria</taxon>
        <taxon>Pseudomonadati</taxon>
        <taxon>Pseudomonadota</taxon>
        <taxon>Gammaproteobacteria</taxon>
        <taxon>Pasteurellales</taxon>
        <taxon>Psittacicellaceae</taxon>
        <taxon>Psittacicella</taxon>
    </lineage>
</organism>
<sequence length="378" mass="42654">MIKKILISFISALVVLFWLFQGSINNYWTANYSSPSPLTKLDNIKIWKFGQTINDSILWVKEAMFNAYNTLGQNINDSLNKGLVTPIEQASAHEGEGEENSPPPVANDDFKELIEKQVQENPYSHVLEANKFALGTKDVVAGELDYVTYSFAPEALPIVLRPGDEVLIVGDSLQQAVGRQIRSYLSQNYKITSKDLSKQSTGLLNPNNLNWNETITNELSRANNYKLLIVMLGANDNYGLYDSESKRGYKFGSEAWKAHYLQRIMSIMYQARTHNVSVIWISVPNLRNRDLNDKMHLLNELYSSAAQQYGVLFLDANKPLGLNSTQFEPSLVLNGRMIKTRADDGIHFTIPGARLISNYVLSHVIYEAPIQENNTPEQ</sequence>
<comment type="caution">
    <text evidence="1">The sequence shown here is derived from an EMBL/GenBank/DDBJ whole genome shotgun (WGS) entry which is preliminary data.</text>
</comment>
<dbReference type="EMBL" id="NRJH01000049">
    <property type="protein sequence ID" value="RIY32004.1"/>
    <property type="molecule type" value="Genomic_DNA"/>
</dbReference>
<dbReference type="RefSeq" id="WP_119497329.1">
    <property type="nucleotide sequence ID" value="NZ_NRJH01000049.1"/>
</dbReference>
<reference evidence="1 2" key="1">
    <citation type="submission" date="2017-08" db="EMBL/GenBank/DDBJ databases">
        <title>Reclassification of Bisgaard taxon 37 and 44.</title>
        <authorList>
            <person name="Christensen H."/>
        </authorList>
    </citation>
    <scope>NUCLEOTIDE SEQUENCE [LARGE SCALE GENOMIC DNA]</scope>
    <source>
        <strain evidence="1 2">B96_4</strain>
    </source>
</reference>
<proteinExistence type="predicted"/>
<dbReference type="Gene3D" id="3.40.50.1110">
    <property type="entry name" value="SGNH hydrolase"/>
    <property type="match status" value="1"/>
</dbReference>
<gene>
    <name evidence="1" type="ORF">CJP74_05755</name>
</gene>
<dbReference type="InterPro" id="IPR036514">
    <property type="entry name" value="SGNH_hydro_sf"/>
</dbReference>